<organism evidence="2">
    <name type="scientific">marine sediment metagenome</name>
    <dbReference type="NCBI Taxonomy" id="412755"/>
    <lineage>
        <taxon>unclassified sequences</taxon>
        <taxon>metagenomes</taxon>
        <taxon>ecological metagenomes</taxon>
    </lineage>
</organism>
<dbReference type="Gene3D" id="2.30.33.40">
    <property type="entry name" value="GroES chaperonin"/>
    <property type="match status" value="1"/>
</dbReference>
<dbReference type="SMART" id="SM00883">
    <property type="entry name" value="Cpn10"/>
    <property type="match status" value="1"/>
</dbReference>
<name>A0A0F9TPW2_9ZZZZ</name>
<dbReference type="GO" id="GO:0005524">
    <property type="term" value="F:ATP binding"/>
    <property type="evidence" value="ECO:0007669"/>
    <property type="project" value="InterPro"/>
</dbReference>
<evidence type="ECO:0008006" key="3">
    <source>
        <dbReference type="Google" id="ProtNLM"/>
    </source>
</evidence>
<gene>
    <name evidence="2" type="ORF">LCGC14_0364890</name>
</gene>
<dbReference type="EMBL" id="LAZR01000286">
    <property type="protein sequence ID" value="KKN76997.1"/>
    <property type="molecule type" value="Genomic_DNA"/>
</dbReference>
<reference evidence="2" key="1">
    <citation type="journal article" date="2015" name="Nature">
        <title>Complex archaea that bridge the gap between prokaryotes and eukaryotes.</title>
        <authorList>
            <person name="Spang A."/>
            <person name="Saw J.H."/>
            <person name="Jorgensen S.L."/>
            <person name="Zaremba-Niedzwiedzka K."/>
            <person name="Martijn J."/>
            <person name="Lind A.E."/>
            <person name="van Eijk R."/>
            <person name="Schleper C."/>
            <person name="Guy L."/>
            <person name="Ettema T.J."/>
        </authorList>
    </citation>
    <scope>NUCLEOTIDE SEQUENCE</scope>
</reference>
<dbReference type="InterPro" id="IPR037124">
    <property type="entry name" value="Chaperonin_GroES_sf"/>
</dbReference>
<sequence>MNLEPLGTYIIAEKPTVDEKKHSGIILPDHVKEQLEEKESPYRTRRVVAKGALCQFLQVGDLVVYEHHVPTVFNFKGKEYEIFKEEYVTARIKIEKPKVEA</sequence>
<dbReference type="AlphaFoldDB" id="A0A0F9TPW2"/>
<dbReference type="SUPFAM" id="SSF50129">
    <property type="entry name" value="GroES-like"/>
    <property type="match status" value="1"/>
</dbReference>
<comment type="caution">
    <text evidence="2">The sequence shown here is derived from an EMBL/GenBank/DDBJ whole genome shotgun (WGS) entry which is preliminary data.</text>
</comment>
<keyword evidence="1" id="KW-0143">Chaperone</keyword>
<accession>A0A0F9TPW2</accession>
<dbReference type="CDD" id="cd00320">
    <property type="entry name" value="cpn10"/>
    <property type="match status" value="1"/>
</dbReference>
<proteinExistence type="predicted"/>
<evidence type="ECO:0000313" key="2">
    <source>
        <dbReference type="EMBL" id="KKN76997.1"/>
    </source>
</evidence>
<dbReference type="InterPro" id="IPR011032">
    <property type="entry name" value="GroES-like_sf"/>
</dbReference>
<dbReference type="Pfam" id="PF00166">
    <property type="entry name" value="Cpn10"/>
    <property type="match status" value="1"/>
</dbReference>
<protein>
    <recommendedName>
        <fullName evidence="3">10 kDa chaperonin</fullName>
    </recommendedName>
</protein>
<evidence type="ECO:0000256" key="1">
    <source>
        <dbReference type="ARBA" id="ARBA00023186"/>
    </source>
</evidence>
<dbReference type="GO" id="GO:0044183">
    <property type="term" value="F:protein folding chaperone"/>
    <property type="evidence" value="ECO:0007669"/>
    <property type="project" value="InterPro"/>
</dbReference>
<dbReference type="InterPro" id="IPR020818">
    <property type="entry name" value="Chaperonin_GroES"/>
</dbReference>